<evidence type="ECO:0000313" key="1">
    <source>
        <dbReference type="EMBL" id="ARN22569.1"/>
    </source>
</evidence>
<dbReference type="STRING" id="946333.A4W93_23135"/>
<dbReference type="AlphaFoldDB" id="A0A1W6LEA5"/>
<dbReference type="PROSITE" id="PS51257">
    <property type="entry name" value="PROKAR_LIPOPROTEIN"/>
    <property type="match status" value="1"/>
</dbReference>
<keyword evidence="2" id="KW-1185">Reference proteome</keyword>
<gene>
    <name evidence="1" type="ORF">A4W93_23135</name>
</gene>
<protein>
    <submittedName>
        <fullName evidence="1">Uncharacterized protein</fullName>
    </submittedName>
</protein>
<sequence>MTFRRPLAVLLAAALTACLGSVDIGGTLSGLPSGSSVTLQNNGTDNLTLTADGSFTFADAIGDGESYSVTVLTQPVGATCTVTSGSGTVSESSSTSITSVVVTCTATSSISGTVTGLASGLNLTLLNNGTTELIVPKDGAWSFAGTVASGTTYNVTVKAQPIGQTCTVTKGTGTYTSGTATAIQVTCV</sequence>
<evidence type="ECO:0000313" key="2">
    <source>
        <dbReference type="Proteomes" id="UP000193427"/>
    </source>
</evidence>
<reference evidence="1 2" key="1">
    <citation type="submission" date="2016-04" db="EMBL/GenBank/DDBJ databases">
        <title>Complete genome sequence of natural rubber-degrading, novel Gram-negative bacterium, Rhizobacter gummiphilus strain NS21.</title>
        <authorList>
            <person name="Tabata M."/>
            <person name="Kasai D."/>
            <person name="Fukuda M."/>
        </authorList>
    </citation>
    <scope>NUCLEOTIDE SEQUENCE [LARGE SCALE GENOMIC DNA]</scope>
    <source>
        <strain evidence="1 2">NS21</strain>
    </source>
</reference>
<dbReference type="Proteomes" id="UP000193427">
    <property type="component" value="Chromosome"/>
</dbReference>
<accession>A0A1W6LEA5</accession>
<organism evidence="1 2">
    <name type="scientific">Piscinibacter gummiphilus</name>
    <dbReference type="NCBI Taxonomy" id="946333"/>
    <lineage>
        <taxon>Bacteria</taxon>
        <taxon>Pseudomonadati</taxon>
        <taxon>Pseudomonadota</taxon>
        <taxon>Betaproteobacteria</taxon>
        <taxon>Burkholderiales</taxon>
        <taxon>Sphaerotilaceae</taxon>
        <taxon>Piscinibacter</taxon>
    </lineage>
</organism>
<dbReference type="OrthoDB" id="8926434at2"/>
<dbReference type="RefSeq" id="WP_085752874.1">
    <property type="nucleotide sequence ID" value="NZ_BSPR01000018.1"/>
</dbReference>
<name>A0A1W6LEA5_9BURK</name>
<dbReference type="KEGG" id="rgu:A4W93_23135"/>
<dbReference type="EMBL" id="CP015118">
    <property type="protein sequence ID" value="ARN22569.1"/>
    <property type="molecule type" value="Genomic_DNA"/>
</dbReference>
<proteinExistence type="predicted"/>